<dbReference type="Gene3D" id="2.30.40.10">
    <property type="entry name" value="Urease, subunit C, domain 1"/>
    <property type="match status" value="1"/>
</dbReference>
<dbReference type="SUPFAM" id="SSF51338">
    <property type="entry name" value="Composite domain of metallo-dependent hydrolases"/>
    <property type="match status" value="1"/>
</dbReference>
<feature type="domain" description="Amidohydrolase-related" evidence="1">
    <location>
        <begin position="67"/>
        <end position="415"/>
    </location>
</feature>
<dbReference type="InterPro" id="IPR006680">
    <property type="entry name" value="Amidohydro-rel"/>
</dbReference>
<evidence type="ECO:0000313" key="3">
    <source>
        <dbReference type="Proteomes" id="UP000716004"/>
    </source>
</evidence>
<dbReference type="InterPro" id="IPR011059">
    <property type="entry name" value="Metal-dep_hydrolase_composite"/>
</dbReference>
<organism evidence="2 3">
    <name type="scientific">Candidatus Sysuiplasma superficiale</name>
    <dbReference type="NCBI Taxonomy" id="2823368"/>
    <lineage>
        <taxon>Archaea</taxon>
        <taxon>Methanobacteriati</taxon>
        <taxon>Thermoplasmatota</taxon>
        <taxon>Thermoplasmata</taxon>
        <taxon>Candidatus Sysuiplasmatales</taxon>
        <taxon>Candidatus Sysuiplasmataceae</taxon>
        <taxon>Candidatus Sysuiplasma</taxon>
    </lineage>
</organism>
<dbReference type="AlphaFoldDB" id="A0A8J7YRP7"/>
<dbReference type="Gene3D" id="3.20.20.140">
    <property type="entry name" value="Metal-dependent hydrolases"/>
    <property type="match status" value="1"/>
</dbReference>
<dbReference type="Pfam" id="PF01979">
    <property type="entry name" value="Amidohydro_1"/>
    <property type="match status" value="1"/>
</dbReference>
<evidence type="ECO:0000259" key="1">
    <source>
        <dbReference type="Pfam" id="PF01979"/>
    </source>
</evidence>
<accession>A0A8J7YRP7</accession>
<evidence type="ECO:0000313" key="2">
    <source>
        <dbReference type="EMBL" id="MBX8631493.1"/>
    </source>
</evidence>
<dbReference type="InterPro" id="IPR050287">
    <property type="entry name" value="MTA/SAH_deaminase"/>
</dbReference>
<proteinExistence type="predicted"/>
<dbReference type="InterPro" id="IPR032466">
    <property type="entry name" value="Metal_Hydrolase"/>
</dbReference>
<comment type="caution">
    <text evidence="2">The sequence shown here is derived from an EMBL/GenBank/DDBJ whole genome shotgun (WGS) entry which is preliminary data.</text>
</comment>
<dbReference type="PANTHER" id="PTHR43794:SF5">
    <property type="entry name" value="CHLOROHYDROLASE FAMILY PROTEIN"/>
    <property type="match status" value="1"/>
</dbReference>
<sequence length="427" mass="45992">MHSSADTSGNVIIRNASVLQGPEFELRKKMNILIAGGIIADIGENETAAYRRRYDGLITIDGKGMLAIPGFVNAHVHLNDAPLKDAGAGMTLEELVHPVTGLKRTGLSRLGREERREAMRSAVAEMIRSGITDAIDFHEEDYGIIGEISSDNPQSSILTVLGRPQRYFTEQEVEGNVPLNARELSEFAERIAPFDGTGLSGVNEYSDSSMEQIRQLSGKRISAIHAAESVASQSKSIKMTGKTEVFRAVRSFRPDFVVHMTNATDDDIMLVKDAGCSAVLCPRSNSILGVGVPPVEKMMQAGINIALGTDNIMLNSPDMFREMDFISRICNVRAGRAGVLKDIDALRMATLNGAKLARRKGAAESGSIVVGFAGDIVMLDMTTERMLGTKNPVSSVVHRAGIDEVVCTIKSGRVVFAGSRTGTPGVR</sequence>
<reference evidence="2" key="1">
    <citation type="submission" date="2021-04" db="EMBL/GenBank/DDBJ databases">
        <title>Genomic insights into ecological role and evolution of a novel Thermoplasmata order Candidatus Sysuiplasmatales.</title>
        <authorList>
            <person name="Yuan Y."/>
        </authorList>
    </citation>
    <scope>NUCLEOTIDE SEQUENCE</scope>
    <source>
        <strain evidence="2">YP2-bin.285</strain>
    </source>
</reference>
<dbReference type="PANTHER" id="PTHR43794">
    <property type="entry name" value="AMINOHYDROLASE SSNA-RELATED"/>
    <property type="match status" value="1"/>
</dbReference>
<dbReference type="Proteomes" id="UP000716004">
    <property type="component" value="Unassembled WGS sequence"/>
</dbReference>
<dbReference type="NCBIfam" id="NF005552">
    <property type="entry name" value="PRK07213.1"/>
    <property type="match status" value="1"/>
</dbReference>
<gene>
    <name evidence="2" type="ORF">J9259_03095</name>
</gene>
<dbReference type="GO" id="GO:0016810">
    <property type="term" value="F:hydrolase activity, acting on carbon-nitrogen (but not peptide) bonds"/>
    <property type="evidence" value="ECO:0007669"/>
    <property type="project" value="InterPro"/>
</dbReference>
<name>A0A8J7YRP7_9ARCH</name>
<dbReference type="SUPFAM" id="SSF51556">
    <property type="entry name" value="Metallo-dependent hydrolases"/>
    <property type="match status" value="1"/>
</dbReference>
<dbReference type="EMBL" id="JAGVSJ010000005">
    <property type="protein sequence ID" value="MBX8631493.1"/>
    <property type="molecule type" value="Genomic_DNA"/>
</dbReference>
<protein>
    <submittedName>
        <fullName evidence="2">Amidohydrolase family protein</fullName>
    </submittedName>
</protein>